<accession>A0A813L788</accession>
<evidence type="ECO:0000313" key="2">
    <source>
        <dbReference type="EMBL" id="CAE8721072.1"/>
    </source>
</evidence>
<feature type="compositionally biased region" description="Low complexity" evidence="1">
    <location>
        <begin position="195"/>
        <end position="210"/>
    </location>
</feature>
<comment type="caution">
    <text evidence="2">The sequence shown here is derived from an EMBL/GenBank/DDBJ whole genome shotgun (WGS) entry which is preliminary data.</text>
</comment>
<feature type="compositionally biased region" description="Low complexity" evidence="1">
    <location>
        <begin position="1"/>
        <end position="11"/>
    </location>
</feature>
<feature type="region of interest" description="Disordered" evidence="1">
    <location>
        <begin position="97"/>
        <end position="282"/>
    </location>
</feature>
<sequence>MSYVSAPRPGSRGAGGGGVPPAVTSVPQSPAQVRRVAVPTGAAAAAGRVVSGYANVHAVRAKQQPPSPAAKPAAKPAARPLCGPSAFAMLSRLEQERKEAALVSDATPRPSGIADDGDEGGFVMPDSDPESDASDSLSRPVAATKASEATRPPQLGVGSGWQAPIAAAQRAQAEAGESAADYVERLKRGLAAGREAQPSEEPSPMASPASVIGHAARARSSDARQETAGAIPQPAPPTLVRSRSSDPRAAVAAARAASPPDSDDDDDCDDDDDRGVGRGIQWKADVRSLVRNFAQEERNKV</sequence>
<dbReference type="EMBL" id="CAJNNW010033959">
    <property type="protein sequence ID" value="CAE8721072.1"/>
    <property type="molecule type" value="Genomic_DNA"/>
</dbReference>
<evidence type="ECO:0000313" key="3">
    <source>
        <dbReference type="Proteomes" id="UP000626109"/>
    </source>
</evidence>
<proteinExistence type="predicted"/>
<protein>
    <submittedName>
        <fullName evidence="2">Uncharacterized protein</fullName>
    </submittedName>
</protein>
<feature type="non-terminal residue" evidence="2">
    <location>
        <position position="301"/>
    </location>
</feature>
<feature type="region of interest" description="Disordered" evidence="1">
    <location>
        <begin position="1"/>
        <end position="31"/>
    </location>
</feature>
<feature type="compositionally biased region" description="Low complexity" evidence="1">
    <location>
        <begin position="70"/>
        <end position="80"/>
    </location>
</feature>
<feature type="compositionally biased region" description="Low complexity" evidence="1">
    <location>
        <begin position="247"/>
        <end position="260"/>
    </location>
</feature>
<evidence type="ECO:0000256" key="1">
    <source>
        <dbReference type="SAM" id="MobiDB-lite"/>
    </source>
</evidence>
<feature type="compositionally biased region" description="Acidic residues" evidence="1">
    <location>
        <begin position="261"/>
        <end position="273"/>
    </location>
</feature>
<feature type="compositionally biased region" description="Low complexity" evidence="1">
    <location>
        <begin position="162"/>
        <end position="180"/>
    </location>
</feature>
<organism evidence="2 3">
    <name type="scientific">Polarella glacialis</name>
    <name type="common">Dinoflagellate</name>
    <dbReference type="NCBI Taxonomy" id="89957"/>
    <lineage>
        <taxon>Eukaryota</taxon>
        <taxon>Sar</taxon>
        <taxon>Alveolata</taxon>
        <taxon>Dinophyceae</taxon>
        <taxon>Suessiales</taxon>
        <taxon>Suessiaceae</taxon>
        <taxon>Polarella</taxon>
    </lineage>
</organism>
<feature type="region of interest" description="Disordered" evidence="1">
    <location>
        <begin position="60"/>
        <end position="81"/>
    </location>
</feature>
<feature type="compositionally biased region" description="Low complexity" evidence="1">
    <location>
        <begin position="20"/>
        <end position="31"/>
    </location>
</feature>
<reference evidence="2" key="1">
    <citation type="submission" date="2021-02" db="EMBL/GenBank/DDBJ databases">
        <authorList>
            <person name="Dougan E. K."/>
            <person name="Rhodes N."/>
            <person name="Thang M."/>
            <person name="Chan C."/>
        </authorList>
    </citation>
    <scope>NUCLEOTIDE SEQUENCE</scope>
</reference>
<gene>
    <name evidence="2" type="ORF">PGLA2088_LOCUS41707</name>
</gene>
<name>A0A813L788_POLGL</name>
<dbReference type="Proteomes" id="UP000626109">
    <property type="component" value="Unassembled WGS sequence"/>
</dbReference>
<dbReference type="AlphaFoldDB" id="A0A813L788"/>